<evidence type="ECO:0000313" key="3">
    <source>
        <dbReference type="EMBL" id="CAF1523400.1"/>
    </source>
</evidence>
<feature type="signal peptide" evidence="1">
    <location>
        <begin position="1"/>
        <end position="19"/>
    </location>
</feature>
<sequence length="121" mass="13458">MEVYFLVFLFICTYTVLFAVDDNEMIPYQSFCDPLKNNGECSDNFNCRCSTVVPTGERICTLQVECSLATPCNSADKCDTTDSICVIDNRCNGQHLCYPVSLTSPDMCPPLATNDNINNVE</sequence>
<evidence type="ECO:0000313" key="4">
    <source>
        <dbReference type="Proteomes" id="UP000663870"/>
    </source>
</evidence>
<evidence type="ECO:0000313" key="2">
    <source>
        <dbReference type="EMBL" id="CAF1241260.1"/>
    </source>
</evidence>
<reference evidence="3" key="1">
    <citation type="submission" date="2021-02" db="EMBL/GenBank/DDBJ databases">
        <authorList>
            <person name="Nowell W R."/>
        </authorList>
    </citation>
    <scope>NUCLEOTIDE SEQUENCE</scope>
</reference>
<name>A0A815V087_9BILA</name>
<keyword evidence="4" id="KW-1185">Reference proteome</keyword>
<dbReference type="Proteomes" id="UP000663870">
    <property type="component" value="Unassembled WGS sequence"/>
</dbReference>
<proteinExistence type="predicted"/>
<dbReference type="AlphaFoldDB" id="A0A815V087"/>
<organism evidence="3 4">
    <name type="scientific">Rotaria sordida</name>
    <dbReference type="NCBI Taxonomy" id="392033"/>
    <lineage>
        <taxon>Eukaryota</taxon>
        <taxon>Metazoa</taxon>
        <taxon>Spiralia</taxon>
        <taxon>Gnathifera</taxon>
        <taxon>Rotifera</taxon>
        <taxon>Eurotatoria</taxon>
        <taxon>Bdelloidea</taxon>
        <taxon>Philodinida</taxon>
        <taxon>Philodinidae</taxon>
        <taxon>Rotaria</taxon>
    </lineage>
</organism>
<evidence type="ECO:0000256" key="1">
    <source>
        <dbReference type="SAM" id="SignalP"/>
    </source>
</evidence>
<keyword evidence="1" id="KW-0732">Signal</keyword>
<dbReference type="EMBL" id="CAJNOL010002700">
    <property type="protein sequence ID" value="CAF1523400.1"/>
    <property type="molecule type" value="Genomic_DNA"/>
</dbReference>
<gene>
    <name evidence="3" type="ORF">JXQ802_LOCUS41735</name>
    <name evidence="2" type="ORF">PYM288_LOCUS26887</name>
</gene>
<protein>
    <submittedName>
        <fullName evidence="3">Uncharacterized protein</fullName>
    </submittedName>
</protein>
<dbReference type="EMBL" id="CAJNOH010001679">
    <property type="protein sequence ID" value="CAF1241260.1"/>
    <property type="molecule type" value="Genomic_DNA"/>
</dbReference>
<accession>A0A815V087</accession>
<comment type="caution">
    <text evidence="3">The sequence shown here is derived from an EMBL/GenBank/DDBJ whole genome shotgun (WGS) entry which is preliminary data.</text>
</comment>
<feature type="chain" id="PRO_5036229052" evidence="1">
    <location>
        <begin position="20"/>
        <end position="121"/>
    </location>
</feature>
<dbReference type="Proteomes" id="UP000663854">
    <property type="component" value="Unassembled WGS sequence"/>
</dbReference>